<dbReference type="PANTHER" id="PTHR33495">
    <property type="entry name" value="ANTI-SIGMA FACTOR ANTAGONIST TM_1081-RELATED-RELATED"/>
    <property type="match status" value="1"/>
</dbReference>
<sequence>MARQVQSQPGEHELRARSARRATHAGGGPLEEQREAAAGATSAADSTNCEINERWVDRNVVVSVAGVVDMLTAPQLEQAIRAGLAKEPAGLVVDFSAVEFLASAGMGILVAIHDEISSGVTFCVVAEGPATSRPLKLLGIADIIPLYASVDEALAALSA</sequence>
<dbReference type="SUPFAM" id="SSF52091">
    <property type="entry name" value="SpoIIaa-like"/>
    <property type="match status" value="1"/>
</dbReference>
<proteinExistence type="inferred from homology"/>
<dbReference type="PANTHER" id="PTHR33495:SF13">
    <property type="entry name" value="ANTI-SIGMA-F FACTOR ANTAGONIST RSFB"/>
    <property type="match status" value="1"/>
</dbReference>
<dbReference type="InterPro" id="IPR002645">
    <property type="entry name" value="STAS_dom"/>
</dbReference>
<feature type="domain" description="STAS" evidence="4">
    <location>
        <begin position="60"/>
        <end position="157"/>
    </location>
</feature>
<gene>
    <name evidence="5" type="ordered locus">Mjls_2744</name>
</gene>
<accession>A0A5Q5CGL3</accession>
<dbReference type="Pfam" id="PF01740">
    <property type="entry name" value="STAS"/>
    <property type="match status" value="1"/>
</dbReference>
<dbReference type="InterPro" id="IPR036513">
    <property type="entry name" value="STAS_dom_sf"/>
</dbReference>
<dbReference type="EMBL" id="CP000580">
    <property type="protein sequence ID" value="ABN98524.1"/>
    <property type="molecule type" value="Genomic_DNA"/>
</dbReference>
<dbReference type="CDD" id="cd07043">
    <property type="entry name" value="STAS_anti-anti-sigma_factors"/>
    <property type="match status" value="1"/>
</dbReference>
<evidence type="ECO:0000256" key="2">
    <source>
        <dbReference type="RuleBase" id="RU003749"/>
    </source>
</evidence>
<evidence type="ECO:0000313" key="5">
    <source>
        <dbReference type="EMBL" id="ABN98524.1"/>
    </source>
</evidence>
<dbReference type="PROSITE" id="PS50801">
    <property type="entry name" value="STAS"/>
    <property type="match status" value="1"/>
</dbReference>
<comment type="similarity">
    <text evidence="1 2">Belongs to the anti-sigma-factor antagonist family.</text>
</comment>
<name>A0A5Q5CGL3_MYCSJ</name>
<evidence type="ECO:0000259" key="4">
    <source>
        <dbReference type="PROSITE" id="PS50801"/>
    </source>
</evidence>
<dbReference type="Gene3D" id="3.30.750.24">
    <property type="entry name" value="STAS domain"/>
    <property type="match status" value="1"/>
</dbReference>
<feature type="region of interest" description="Disordered" evidence="3">
    <location>
        <begin position="1"/>
        <end position="45"/>
    </location>
</feature>
<dbReference type="AlphaFoldDB" id="A0A5Q5CGL3"/>
<protein>
    <recommendedName>
        <fullName evidence="2">Anti-sigma factor antagonist</fullName>
    </recommendedName>
</protein>
<dbReference type="GO" id="GO:0043856">
    <property type="term" value="F:anti-sigma factor antagonist activity"/>
    <property type="evidence" value="ECO:0007669"/>
    <property type="project" value="InterPro"/>
</dbReference>
<organism evidence="5">
    <name type="scientific">Mycobacterium sp. (strain JLS)</name>
    <dbReference type="NCBI Taxonomy" id="164757"/>
    <lineage>
        <taxon>Bacteria</taxon>
        <taxon>Bacillati</taxon>
        <taxon>Actinomycetota</taxon>
        <taxon>Actinomycetes</taxon>
        <taxon>Mycobacteriales</taxon>
        <taxon>Mycobacteriaceae</taxon>
        <taxon>Mycobacterium</taxon>
    </lineage>
</organism>
<evidence type="ECO:0000256" key="3">
    <source>
        <dbReference type="SAM" id="MobiDB-lite"/>
    </source>
</evidence>
<reference evidence="5" key="1">
    <citation type="submission" date="2007-02" db="EMBL/GenBank/DDBJ databases">
        <title>Complete sequence of Mycobacterium sp. JLS.</title>
        <authorList>
            <consortium name="US DOE Joint Genome Institute"/>
            <person name="Copeland A."/>
            <person name="Lucas S."/>
            <person name="Lapidus A."/>
            <person name="Barry K."/>
            <person name="Detter J.C."/>
            <person name="Glavina del Rio T."/>
            <person name="Hammon N."/>
            <person name="Israni S."/>
            <person name="Dalin E."/>
            <person name="Tice H."/>
            <person name="Pitluck S."/>
            <person name="Chain P."/>
            <person name="Malfatti S."/>
            <person name="Shin M."/>
            <person name="Vergez L."/>
            <person name="Schmutz J."/>
            <person name="Larimer F."/>
            <person name="Land M."/>
            <person name="Hauser L."/>
            <person name="Kyrpides N."/>
            <person name="Mikhailova N."/>
            <person name="Miller C.D."/>
            <person name="Anderson A.J."/>
            <person name="Sims R.C."/>
            <person name="Richardson P."/>
        </authorList>
    </citation>
    <scope>NUCLEOTIDE SEQUENCE [LARGE SCALE GENOMIC DNA]</scope>
    <source>
        <strain evidence="5">JLS</strain>
    </source>
</reference>
<dbReference type="NCBIfam" id="TIGR00377">
    <property type="entry name" value="ant_ant_sig"/>
    <property type="match status" value="1"/>
</dbReference>
<evidence type="ECO:0000256" key="1">
    <source>
        <dbReference type="ARBA" id="ARBA00009013"/>
    </source>
</evidence>
<feature type="compositionally biased region" description="Low complexity" evidence="3">
    <location>
        <begin position="36"/>
        <end position="45"/>
    </location>
</feature>
<dbReference type="KEGG" id="mjl:Mjls_2744"/>
<dbReference type="InterPro" id="IPR003658">
    <property type="entry name" value="Anti-sigma_ant"/>
</dbReference>